<dbReference type="EMBL" id="UYRV01009118">
    <property type="protein sequence ID" value="VDK56257.1"/>
    <property type="molecule type" value="Genomic_DNA"/>
</dbReference>
<gene>
    <name evidence="1" type="ORF">CGOC_LOCUS3581</name>
</gene>
<dbReference type="AlphaFoldDB" id="A0A3P6RBE1"/>
<proteinExistence type="predicted"/>
<keyword evidence="2" id="KW-1185">Reference proteome</keyword>
<dbReference type="CDD" id="cd03072">
    <property type="entry name" value="PDI_b'_ERp44"/>
    <property type="match status" value="1"/>
</dbReference>
<dbReference type="InterPro" id="IPR052643">
    <property type="entry name" value="ERP44"/>
</dbReference>
<dbReference type="GO" id="GO:0005789">
    <property type="term" value="C:endoplasmic reticulum membrane"/>
    <property type="evidence" value="ECO:0007669"/>
    <property type="project" value="TreeGrafter"/>
</dbReference>
<dbReference type="Pfam" id="PF13848">
    <property type="entry name" value="Thioredoxin_6"/>
    <property type="match status" value="1"/>
</dbReference>
<dbReference type="GO" id="GO:0005793">
    <property type="term" value="C:endoplasmic reticulum-Golgi intermediate compartment"/>
    <property type="evidence" value="ECO:0007669"/>
    <property type="project" value="TreeGrafter"/>
</dbReference>
<evidence type="ECO:0000313" key="2">
    <source>
        <dbReference type="Proteomes" id="UP000271889"/>
    </source>
</evidence>
<protein>
    <recommendedName>
        <fullName evidence="3">Thioredoxin domain-containing protein</fullName>
    </recommendedName>
</protein>
<accession>A0A3P6RBE1</accession>
<dbReference type="Gene3D" id="3.40.30.10">
    <property type="entry name" value="Glutaredoxin"/>
    <property type="match status" value="2"/>
</dbReference>
<dbReference type="InterPro" id="IPR041862">
    <property type="entry name" value="ERp44_PDI_b_2"/>
</dbReference>
<organism evidence="1 2">
    <name type="scientific">Cylicostephanus goldi</name>
    <name type="common">Nematode worm</name>
    <dbReference type="NCBI Taxonomy" id="71465"/>
    <lineage>
        <taxon>Eukaryota</taxon>
        <taxon>Metazoa</taxon>
        <taxon>Ecdysozoa</taxon>
        <taxon>Nematoda</taxon>
        <taxon>Chromadorea</taxon>
        <taxon>Rhabditida</taxon>
        <taxon>Rhabditina</taxon>
        <taxon>Rhabditomorpha</taxon>
        <taxon>Strongyloidea</taxon>
        <taxon>Strongylidae</taxon>
        <taxon>Cylicostephanus</taxon>
    </lineage>
</organism>
<dbReference type="Proteomes" id="UP000271889">
    <property type="component" value="Unassembled WGS sequence"/>
</dbReference>
<dbReference type="OrthoDB" id="294696at2759"/>
<dbReference type="InterPro" id="IPR036249">
    <property type="entry name" value="Thioredoxin-like_sf"/>
</dbReference>
<evidence type="ECO:0000313" key="1">
    <source>
        <dbReference type="EMBL" id="VDK56257.1"/>
    </source>
</evidence>
<evidence type="ECO:0008006" key="3">
    <source>
        <dbReference type="Google" id="ProtNLM"/>
    </source>
</evidence>
<dbReference type="GO" id="GO:0006457">
    <property type="term" value="P:protein folding"/>
    <property type="evidence" value="ECO:0007669"/>
    <property type="project" value="TreeGrafter"/>
</dbReference>
<dbReference type="PANTHER" id="PTHR46295">
    <property type="entry name" value="ENDOPLASMIC RETICULUM RESIDENT PROTEIN 44"/>
    <property type="match status" value="1"/>
</dbReference>
<name>A0A3P6RBE1_CYLGO</name>
<dbReference type="PANTHER" id="PTHR46295:SF1">
    <property type="entry name" value="ENDOPLASMIC RETICULUM RESIDENT PROTEIN 44"/>
    <property type="match status" value="1"/>
</dbReference>
<sequence>MIFIYRSQRSVEALSEFVQKQLDSSIVEVHNAEELKQKLDPEKRNVIAYFSQLSGPEYENLKKVSSILREECSFFVATGPDFNDKLASGPSVSFRKANVPEESPLVGTMQDFNLLKQWVSDKCIPLVREITFENAEELTEEGLPFLILFRHPDDKESERIFTEAVIREIPDQKTAVNCLVADGKKFAHPLHHLGKRESDLPVIAIDSFRHMYLFPNTEDMKVQGRLRQFVLDLHSGKLHREFHHGPDPVQQVTDAMDTQTTKTVRYPILSVMSCLKIDFHACLSVYYLQYVTIFLIMAESDSFVLGTN</sequence>
<reference evidence="1 2" key="1">
    <citation type="submission" date="2018-11" db="EMBL/GenBank/DDBJ databases">
        <authorList>
            <consortium name="Pathogen Informatics"/>
        </authorList>
    </citation>
    <scope>NUCLEOTIDE SEQUENCE [LARGE SCALE GENOMIC DNA]</scope>
</reference>
<dbReference type="GO" id="GO:0003756">
    <property type="term" value="F:protein disulfide isomerase activity"/>
    <property type="evidence" value="ECO:0007669"/>
    <property type="project" value="TreeGrafter"/>
</dbReference>
<dbReference type="SUPFAM" id="SSF52833">
    <property type="entry name" value="Thioredoxin-like"/>
    <property type="match status" value="2"/>
</dbReference>